<dbReference type="Gene3D" id="3.40.190.10">
    <property type="entry name" value="Periplasmic binding protein-like II"/>
    <property type="match status" value="2"/>
</dbReference>
<feature type="domain" description="PBP" evidence="2">
    <location>
        <begin position="28"/>
        <end position="285"/>
    </location>
</feature>
<evidence type="ECO:0000313" key="3">
    <source>
        <dbReference type="EMBL" id="MBO0949950.1"/>
    </source>
</evidence>
<accession>A0ABS3JIW8</accession>
<dbReference type="Proteomes" id="UP000664628">
    <property type="component" value="Unassembled WGS sequence"/>
</dbReference>
<keyword evidence="1" id="KW-0732">Signal</keyword>
<dbReference type="SUPFAM" id="SSF53850">
    <property type="entry name" value="Periplasmic binding protein-like II"/>
    <property type="match status" value="1"/>
</dbReference>
<dbReference type="InterPro" id="IPR024370">
    <property type="entry name" value="PBP_domain"/>
</dbReference>
<comment type="caution">
    <text evidence="3">The sequence shown here is derived from an EMBL/GenBank/DDBJ whole genome shotgun (WGS) entry which is preliminary data.</text>
</comment>
<proteinExistence type="predicted"/>
<dbReference type="PANTHER" id="PTHR30570">
    <property type="entry name" value="PERIPLASMIC PHOSPHATE BINDING COMPONENT OF PHOSPHATE ABC TRANSPORTER"/>
    <property type="match status" value="1"/>
</dbReference>
<gene>
    <name evidence="3" type="ORF">J2I46_15240</name>
</gene>
<dbReference type="Pfam" id="PF12849">
    <property type="entry name" value="PBP_like_2"/>
    <property type="match status" value="1"/>
</dbReference>
<sequence length="310" mass="34551">MSRTHLLSSLFALGLIVSGCKEEKKLDSPSQGQITVAADESYQPLTEEITRTYELLYPRTKFKLVFKPEREAIRLMLEDKARICIVSRKLNANEQRGLDQHKIVGSATRIATDGVALIINKTNADSLMTVAELRGVFTKQITLWSQLKGGNQTGPVTLVFDNPNSSNLDYMLTKFGVKALDGLRITTANSNRGVIEYVRQHPDAIGFIGVNWISDGDGPVSAELSKNIRVVGLSEKENPGSRADYFQPFQQALGLKDYPLRRDVYILSREAHPGLGSGLTNYLIRDAGSLLIEKLGLWPQVPYNREVRFR</sequence>
<evidence type="ECO:0000259" key="2">
    <source>
        <dbReference type="Pfam" id="PF12849"/>
    </source>
</evidence>
<reference evidence="3 4" key="1">
    <citation type="submission" date="2021-03" db="EMBL/GenBank/DDBJ databases">
        <title>Fibrella sp. HMF5405 genome sequencing and assembly.</title>
        <authorList>
            <person name="Kang H."/>
            <person name="Kim H."/>
            <person name="Bae S."/>
            <person name="Joh K."/>
        </authorList>
    </citation>
    <scope>NUCLEOTIDE SEQUENCE [LARGE SCALE GENOMIC DNA]</scope>
    <source>
        <strain evidence="3 4">HMF5405</strain>
    </source>
</reference>
<dbReference type="PANTHER" id="PTHR30570:SF1">
    <property type="entry name" value="PHOSPHATE-BINDING PROTEIN PSTS"/>
    <property type="match status" value="1"/>
</dbReference>
<protein>
    <submittedName>
        <fullName evidence="3">Substrate-binding domain-containing protein</fullName>
    </submittedName>
</protein>
<evidence type="ECO:0000256" key="1">
    <source>
        <dbReference type="ARBA" id="ARBA00022729"/>
    </source>
</evidence>
<dbReference type="EMBL" id="JAFMYW010000004">
    <property type="protein sequence ID" value="MBO0949950.1"/>
    <property type="molecule type" value="Genomic_DNA"/>
</dbReference>
<dbReference type="InterPro" id="IPR050811">
    <property type="entry name" value="Phosphate_ABC_transporter"/>
</dbReference>
<dbReference type="PROSITE" id="PS51257">
    <property type="entry name" value="PROKAR_LIPOPROTEIN"/>
    <property type="match status" value="1"/>
</dbReference>
<keyword evidence="4" id="KW-1185">Reference proteome</keyword>
<name>A0ABS3JIW8_9BACT</name>
<evidence type="ECO:0000313" key="4">
    <source>
        <dbReference type="Proteomes" id="UP000664628"/>
    </source>
</evidence>
<organism evidence="3 4">
    <name type="scientific">Fibrella forsythiae</name>
    <dbReference type="NCBI Taxonomy" id="2817061"/>
    <lineage>
        <taxon>Bacteria</taxon>
        <taxon>Pseudomonadati</taxon>
        <taxon>Bacteroidota</taxon>
        <taxon>Cytophagia</taxon>
        <taxon>Cytophagales</taxon>
        <taxon>Spirosomataceae</taxon>
        <taxon>Fibrella</taxon>
    </lineage>
</organism>